<evidence type="ECO:0000313" key="3">
    <source>
        <dbReference type="Proteomes" id="UP000741013"/>
    </source>
</evidence>
<accession>A0ABS4PKP0</accession>
<name>A0ABS4PKP0_9PSEU</name>
<feature type="domain" description="Metallo-beta-lactamase" evidence="1">
    <location>
        <begin position="1"/>
        <end position="165"/>
    </location>
</feature>
<keyword evidence="3" id="KW-1185">Reference proteome</keyword>
<comment type="caution">
    <text evidence="2">The sequence shown here is derived from an EMBL/GenBank/DDBJ whole genome shotgun (WGS) entry which is preliminary data.</text>
</comment>
<dbReference type="Proteomes" id="UP000741013">
    <property type="component" value="Unassembled WGS sequence"/>
</dbReference>
<dbReference type="EMBL" id="JAGGMS010000001">
    <property type="protein sequence ID" value="MBP2180004.1"/>
    <property type="molecule type" value="Genomic_DNA"/>
</dbReference>
<dbReference type="Pfam" id="PF13483">
    <property type="entry name" value="Lactamase_B_3"/>
    <property type="match status" value="1"/>
</dbReference>
<dbReference type="InterPro" id="IPR001279">
    <property type="entry name" value="Metallo-B-lactamas"/>
</dbReference>
<evidence type="ECO:0000259" key="1">
    <source>
        <dbReference type="SMART" id="SM00849"/>
    </source>
</evidence>
<proteinExistence type="predicted"/>
<dbReference type="InterPro" id="IPR050114">
    <property type="entry name" value="UPF0173_UPF0282_UlaG_hydrolase"/>
</dbReference>
<gene>
    <name evidence="2" type="ORF">JOM49_001530</name>
</gene>
<reference evidence="2 3" key="1">
    <citation type="submission" date="2021-03" db="EMBL/GenBank/DDBJ databases">
        <title>Sequencing the genomes of 1000 actinobacteria strains.</title>
        <authorList>
            <person name="Klenk H.-P."/>
        </authorList>
    </citation>
    <scope>NUCLEOTIDE SEQUENCE [LARGE SCALE GENOMIC DNA]</scope>
    <source>
        <strain evidence="2 3">DSM 45510</strain>
    </source>
</reference>
<evidence type="ECO:0000313" key="2">
    <source>
        <dbReference type="EMBL" id="MBP2180004.1"/>
    </source>
</evidence>
<dbReference type="PANTHER" id="PTHR43546:SF3">
    <property type="entry name" value="UPF0173 METAL-DEPENDENT HYDROLASE MJ1163"/>
    <property type="match status" value="1"/>
</dbReference>
<dbReference type="InterPro" id="IPR036866">
    <property type="entry name" value="RibonucZ/Hydroxyglut_hydro"/>
</dbReference>
<dbReference type="PANTHER" id="PTHR43546">
    <property type="entry name" value="UPF0173 METAL-DEPENDENT HYDROLASE MJ1163-RELATED"/>
    <property type="match status" value="1"/>
</dbReference>
<dbReference type="Gene3D" id="3.60.15.10">
    <property type="entry name" value="Ribonuclease Z/Hydroxyacylglutathione hydrolase-like"/>
    <property type="match status" value="1"/>
</dbReference>
<dbReference type="SUPFAM" id="SSF56281">
    <property type="entry name" value="Metallo-hydrolase/oxidoreductase"/>
    <property type="match status" value="1"/>
</dbReference>
<sequence>MAETDGARILFDPGTFSRGFEDVRDLDAVLITHQHFDHLDGDRLPALLKANPGAKLIIDPGSQEAVEKLGLESRTALPGDTFTFGGTEVDVVGGHHAEIHRDLPAVPNVGYLLADGAFYHPGDALFVPDQQIDVLGLPTAAPWLKASEGIDFLRAVSPRVAVPIHEKILAMPEMMYGMFKNLGPEGTEVRPLNPGEPVQL</sequence>
<organism evidence="2 3">
    <name type="scientific">Amycolatopsis magusensis</name>
    <dbReference type="NCBI Taxonomy" id="882444"/>
    <lineage>
        <taxon>Bacteria</taxon>
        <taxon>Bacillati</taxon>
        <taxon>Actinomycetota</taxon>
        <taxon>Actinomycetes</taxon>
        <taxon>Pseudonocardiales</taxon>
        <taxon>Pseudonocardiaceae</taxon>
        <taxon>Amycolatopsis</taxon>
    </lineage>
</organism>
<protein>
    <submittedName>
        <fullName evidence="2">L-ascorbate metabolism protein UlaG (Beta-lactamase superfamily)</fullName>
    </submittedName>
</protein>
<dbReference type="SMART" id="SM00849">
    <property type="entry name" value="Lactamase_B"/>
    <property type="match status" value="1"/>
</dbReference>